<accession>A0A481XTF7</accession>
<evidence type="ECO:0000259" key="5">
    <source>
        <dbReference type="Pfam" id="PF00441"/>
    </source>
</evidence>
<dbReference type="GO" id="GO:0003995">
    <property type="term" value="F:acyl-CoA dehydrogenase activity"/>
    <property type="evidence" value="ECO:0007669"/>
    <property type="project" value="TreeGrafter"/>
</dbReference>
<comment type="cofactor">
    <cofactor evidence="1">
        <name>FAD</name>
        <dbReference type="ChEBI" id="CHEBI:57692"/>
    </cofactor>
</comment>
<reference evidence="6" key="1">
    <citation type="journal article" date="2019" name="ACS Chem. Biol.">
        <title>Bioactivity-HiTES Unveils Cryptic Antibiotics Encoded in Actinomycete Bacteria.</title>
        <authorList>
            <person name="Moon K."/>
            <person name="Xu F."/>
            <person name="Zhang C."/>
            <person name="Seyedsayamdost M.R."/>
        </authorList>
    </citation>
    <scope>NUCLEOTIDE SEQUENCE</scope>
    <source>
        <strain evidence="6">A18</strain>
    </source>
</reference>
<dbReference type="InterPro" id="IPR046373">
    <property type="entry name" value="Acyl-CoA_Oxase/DH_mid-dom_sf"/>
</dbReference>
<dbReference type="Gene3D" id="2.40.110.10">
    <property type="entry name" value="Butyryl-CoA Dehydrogenase, subunit A, domain 2"/>
    <property type="match status" value="1"/>
</dbReference>
<evidence type="ECO:0000256" key="4">
    <source>
        <dbReference type="ARBA" id="ARBA00022827"/>
    </source>
</evidence>
<evidence type="ECO:0000256" key="1">
    <source>
        <dbReference type="ARBA" id="ARBA00001974"/>
    </source>
</evidence>
<dbReference type="Gene3D" id="1.10.540.10">
    <property type="entry name" value="Acyl-CoA dehydrogenase/oxidase, N-terminal domain"/>
    <property type="match status" value="1"/>
</dbReference>
<evidence type="ECO:0000256" key="3">
    <source>
        <dbReference type="ARBA" id="ARBA00022630"/>
    </source>
</evidence>
<keyword evidence="4" id="KW-0274">FAD</keyword>
<dbReference type="SUPFAM" id="SSF56645">
    <property type="entry name" value="Acyl-CoA dehydrogenase NM domain-like"/>
    <property type="match status" value="1"/>
</dbReference>
<protein>
    <submittedName>
        <fullName evidence="6">HrsK1</fullName>
    </submittedName>
</protein>
<evidence type="ECO:0000313" key="6">
    <source>
        <dbReference type="EMBL" id="QBK46632.1"/>
    </source>
</evidence>
<dbReference type="GO" id="GO:0050660">
    <property type="term" value="F:flavin adenine dinucleotide binding"/>
    <property type="evidence" value="ECO:0007669"/>
    <property type="project" value="InterPro"/>
</dbReference>
<sequence>MTRSSDIGSLSEAVPSAVPSADRVAALERRLGDPLDPGNPLGHAAALAADRRGELPLGGEPLLDAFGLREEIVPQRLGGRLTGLDTATQLLRAVFRRDFALGRGHGSASLVSAVFAWCHGTPEQQARTARLLLDGGRLSVAFQNMSYGNEFSSGDLTLTPAPQGGGVLDGRTPLIANAPLAAGFVLLARHADGDGAHSALLLDRADLPPDAVRLLSPYDATAVRRLPAGFLEFVRWPVPAGSVLGAPGDGTAVALRSLQVSRPLVPSMAVGCADTALRSVVAAVLERAPGVRPLTSRYARRAITSSFADMLVCDCLLLAAIRSLHLLPEESSVWTAAAMCLVVRMLQQSTGDLAAVLGPRALQEDGGFGTFRKHLRDLSEIPPGPIGAAAALATLVPQLPFLARTSWTAATPPPGLFSTSAPLPPLDPGRLDLAAGGDTLMAVLPHAEAALDTLPVTGPDGEALRSQVRALAAELRALGEECRALPEQDLAALATPHGYALAERYTLLAAAAACLGVWLHGDREREAGFLSDPAWLIAALGRVQFRLGLPEPAADDRRGEALLAAVVERCTQGRSLDLYDVLLGGGPAAA</sequence>
<dbReference type="AlphaFoldDB" id="A0A481XTF7"/>
<dbReference type="InterPro" id="IPR037069">
    <property type="entry name" value="AcylCoA_DH/ox_N_sf"/>
</dbReference>
<proteinExistence type="inferred from homology"/>
<gene>
    <name evidence="6" type="primary">hrsK1</name>
</gene>
<dbReference type="InterPro" id="IPR036250">
    <property type="entry name" value="AcylCo_DH-like_C"/>
</dbReference>
<dbReference type="Pfam" id="PF00441">
    <property type="entry name" value="Acyl-CoA_dh_1"/>
    <property type="match status" value="1"/>
</dbReference>
<organism evidence="6">
    <name type="scientific">Streptomyces hiroshimensis</name>
    <dbReference type="NCBI Taxonomy" id="66424"/>
    <lineage>
        <taxon>Bacteria</taxon>
        <taxon>Bacillati</taxon>
        <taxon>Actinomycetota</taxon>
        <taxon>Actinomycetes</taxon>
        <taxon>Kitasatosporales</taxon>
        <taxon>Streptomycetaceae</taxon>
        <taxon>Streptomyces</taxon>
    </lineage>
</organism>
<dbReference type="InterPro" id="IPR009100">
    <property type="entry name" value="AcylCoA_DH/oxidase_NM_dom_sf"/>
</dbReference>
<keyword evidence="3" id="KW-0285">Flavoprotein</keyword>
<name>A0A481XTF7_9ACTN</name>
<evidence type="ECO:0000256" key="2">
    <source>
        <dbReference type="ARBA" id="ARBA00009347"/>
    </source>
</evidence>
<dbReference type="SUPFAM" id="SSF47203">
    <property type="entry name" value="Acyl-CoA dehydrogenase C-terminal domain-like"/>
    <property type="match status" value="1"/>
</dbReference>
<feature type="domain" description="Acyl-CoA dehydrogenase/oxidase C-terminal" evidence="5">
    <location>
        <begin position="248"/>
        <end position="371"/>
    </location>
</feature>
<dbReference type="Gene3D" id="1.20.140.10">
    <property type="entry name" value="Butyryl-CoA Dehydrogenase, subunit A, domain 3"/>
    <property type="match status" value="1"/>
</dbReference>
<dbReference type="PANTHER" id="PTHR43884">
    <property type="entry name" value="ACYL-COA DEHYDROGENASE"/>
    <property type="match status" value="1"/>
</dbReference>
<dbReference type="InterPro" id="IPR009075">
    <property type="entry name" value="AcylCo_DH/oxidase_C"/>
</dbReference>
<dbReference type="PANTHER" id="PTHR43884:SF12">
    <property type="entry name" value="ISOVALERYL-COA DEHYDROGENASE, MITOCHONDRIAL-RELATED"/>
    <property type="match status" value="1"/>
</dbReference>
<comment type="similarity">
    <text evidence="2">Belongs to the acyl-CoA dehydrogenase family.</text>
</comment>
<dbReference type="EMBL" id="MH743143">
    <property type="protein sequence ID" value="QBK46632.1"/>
    <property type="molecule type" value="Genomic_DNA"/>
</dbReference>